<dbReference type="Pfam" id="PF14157">
    <property type="entry name" value="YmzC"/>
    <property type="match status" value="1"/>
</dbReference>
<reference evidence="2 3" key="1">
    <citation type="submission" date="2015-09" db="EMBL/GenBank/DDBJ databases">
        <title>Bacillus cereus food isolates.</title>
        <authorList>
            <person name="Boekhorst J."/>
        </authorList>
    </citation>
    <scope>NUCLEOTIDE SEQUENCE [LARGE SCALE GENOMIC DNA]</scope>
    <source>
        <strain evidence="2 3">B4088</strain>
    </source>
</reference>
<proteinExistence type="predicted"/>
<dbReference type="GeneID" id="92801592"/>
<protein>
    <recommendedName>
        <fullName evidence="4">YmzC-like protein</fullName>
    </recommendedName>
</protein>
<keyword evidence="1" id="KW-0472">Membrane</keyword>
<evidence type="ECO:0000313" key="3">
    <source>
        <dbReference type="Proteomes" id="UP000076482"/>
    </source>
</evidence>
<dbReference type="EMBL" id="LJKE01000087">
    <property type="protein sequence ID" value="KZD57670.1"/>
    <property type="molecule type" value="Genomic_DNA"/>
</dbReference>
<gene>
    <name evidence="2" type="ORF">B4088_4706</name>
</gene>
<sequence>MIILGEHPISKELRYIRICLVVLVIVLLFFNSKKVVEISTNHDSTENVSTSNMTQIAENTFAIQEYNPSLSSEHTVKIFKYNPDTNQLTLVKEFSTNDTESYTYQLNTSE</sequence>
<organism evidence="2 3">
    <name type="scientific">Bacillus cereus</name>
    <dbReference type="NCBI Taxonomy" id="1396"/>
    <lineage>
        <taxon>Bacteria</taxon>
        <taxon>Bacillati</taxon>
        <taxon>Bacillota</taxon>
        <taxon>Bacilli</taxon>
        <taxon>Bacillales</taxon>
        <taxon>Bacillaceae</taxon>
        <taxon>Bacillus</taxon>
        <taxon>Bacillus cereus group</taxon>
    </lineage>
</organism>
<dbReference type="PATRIC" id="fig|1396.535.peg.6617"/>
<accession>A0A161TQP0</accession>
<dbReference type="Proteomes" id="UP000076482">
    <property type="component" value="Unassembled WGS sequence"/>
</dbReference>
<dbReference type="RefSeq" id="WP_080467759.1">
    <property type="nucleotide sequence ID" value="NZ_LJKE01000087.1"/>
</dbReference>
<feature type="transmembrane region" description="Helical" evidence="1">
    <location>
        <begin position="12"/>
        <end position="30"/>
    </location>
</feature>
<evidence type="ECO:0000256" key="1">
    <source>
        <dbReference type="SAM" id="Phobius"/>
    </source>
</evidence>
<name>A0A161TQP0_BACCE</name>
<comment type="caution">
    <text evidence="2">The sequence shown here is derived from an EMBL/GenBank/DDBJ whole genome shotgun (WGS) entry which is preliminary data.</text>
</comment>
<evidence type="ECO:0008006" key="4">
    <source>
        <dbReference type="Google" id="ProtNLM"/>
    </source>
</evidence>
<dbReference type="AlphaFoldDB" id="A0A161TQP0"/>
<keyword evidence="1" id="KW-0812">Transmembrane</keyword>
<dbReference type="InterPro" id="IPR025448">
    <property type="entry name" value="YmzC-like"/>
</dbReference>
<keyword evidence="1" id="KW-1133">Transmembrane helix</keyword>
<evidence type="ECO:0000313" key="2">
    <source>
        <dbReference type="EMBL" id="KZD57670.1"/>
    </source>
</evidence>